<dbReference type="EC" id="3.5.1.28" evidence="1"/>
<evidence type="ECO:0000313" key="2">
    <source>
        <dbReference type="Proteomes" id="UP001163223"/>
    </source>
</evidence>
<evidence type="ECO:0000313" key="1">
    <source>
        <dbReference type="EMBL" id="WAJ28457.1"/>
    </source>
</evidence>
<accession>A0ACD4NNY3</accession>
<keyword evidence="2" id="KW-1185">Reference proteome</keyword>
<protein>
    <submittedName>
        <fullName evidence="1">N-acetylmuramoyl-L-alanine amidase</fullName>
        <ecNumber evidence="1">3.5.1.28</ecNumber>
    </submittedName>
</protein>
<dbReference type="EMBL" id="CP113520">
    <property type="protein sequence ID" value="WAJ28457.1"/>
    <property type="molecule type" value="Genomic_DNA"/>
</dbReference>
<sequence length="456" mass="48972">MATVVIDPGHGGQSALGGSSANNAVGPAGTLEKTLTLDVGRRLRSLLQGRGHTVILTRDGDNNLGLRDRAAVARDSAASVFLSIHFNGSVGHNAQGTETFVHTQHRPASATLCRVVQPKLVGATGLFDRNRSHGGVKTQALGVLQPSGHHPSTACCLVEVSFLDRADEEQRLRQTDYRDRIAVALADGIGAYLGLGASFALADDEELEDGVEVAAVEAGLTVEEMNADLTRNAVGMPGAEGIHPMQGSAAPDRLGEIASKILEPVGTGIDSGEFSVEPIGNGFDRDTFHDVPTARARLAEAFAGAALESFDYESFDDFVRQLRLRHFRSIEFLFLGSGNQAGNCRGKNSLPPKELWGNLRSTALMVDEIRERLQAPIHLLSVYRSKPYNSCIGGESGSLHMRFNAIDWTCPQKPIGECWQVAREVRDTADTFTGGIGFYPDRSFVHIDTRGATADW</sequence>
<keyword evidence="1" id="KW-0378">Hydrolase</keyword>
<gene>
    <name evidence="1" type="ORF">OXU80_27225</name>
</gene>
<reference evidence="1" key="1">
    <citation type="submission" date="2022-11" db="EMBL/GenBank/DDBJ databases">
        <title>beta-Carotene-producing bacterium, Jeongeuplla avenae sp. nov., alleviates the salt stress of Arabidopsis seedlings.</title>
        <authorList>
            <person name="Jiang L."/>
            <person name="Lee J."/>
        </authorList>
    </citation>
    <scope>NUCLEOTIDE SEQUENCE</scope>
    <source>
        <strain evidence="1">DY_R2A_6</strain>
    </source>
</reference>
<proteinExistence type="predicted"/>
<name>A0ACD4NNY3_9HYPH</name>
<organism evidence="1 2">
    <name type="scientific">Antarcticirhabdus aurantiaca</name>
    <dbReference type="NCBI Taxonomy" id="2606717"/>
    <lineage>
        <taxon>Bacteria</taxon>
        <taxon>Pseudomonadati</taxon>
        <taxon>Pseudomonadota</taxon>
        <taxon>Alphaproteobacteria</taxon>
        <taxon>Hyphomicrobiales</taxon>
        <taxon>Aurantimonadaceae</taxon>
        <taxon>Antarcticirhabdus</taxon>
    </lineage>
</organism>
<dbReference type="Proteomes" id="UP001163223">
    <property type="component" value="Chromosome"/>
</dbReference>